<dbReference type="InterPro" id="IPR000182">
    <property type="entry name" value="GNAT_dom"/>
</dbReference>
<feature type="domain" description="N-acetyltransferase" evidence="2">
    <location>
        <begin position="1"/>
        <end position="160"/>
    </location>
</feature>
<name>A0ABY6PJR5_9ACTN</name>
<dbReference type="PANTHER" id="PTHR43441:SF10">
    <property type="entry name" value="ACETYLTRANSFERASE"/>
    <property type="match status" value="1"/>
</dbReference>
<dbReference type="InterPro" id="IPR016181">
    <property type="entry name" value="Acyl_CoA_acyltransferase"/>
</dbReference>
<dbReference type="InterPro" id="IPR051908">
    <property type="entry name" value="Ribosomal_N-acetyltransferase"/>
</dbReference>
<evidence type="ECO:0000313" key="4">
    <source>
        <dbReference type="Proteomes" id="UP001164959"/>
    </source>
</evidence>
<evidence type="ECO:0000313" key="3">
    <source>
        <dbReference type="EMBL" id="UZJ34154.1"/>
    </source>
</evidence>
<dbReference type="PANTHER" id="PTHR43441">
    <property type="entry name" value="RIBOSOMAL-PROTEIN-SERINE ACETYLTRANSFERASE"/>
    <property type="match status" value="1"/>
</dbReference>
<feature type="region of interest" description="Disordered" evidence="1">
    <location>
        <begin position="179"/>
        <end position="201"/>
    </location>
</feature>
<dbReference type="SUPFAM" id="SSF55729">
    <property type="entry name" value="Acyl-CoA N-acyltransferases (Nat)"/>
    <property type="match status" value="1"/>
</dbReference>
<sequence>MLRPWLPADAPALVEACQDPALRRWASLPLSDEADGLRWVESQRQGWTSGDRFSFAVLEAQHLGTHRQLLGHVALKAVARGKPSAEVGYWTAAHARGRGVAPRALQALADWAFHTFGAHGLRRLELLHQLDNQASCRVAEKTRFSFDRVLPAAPPAFPLDGHLHVLCWDGARARGVLPRASGRPADPGRPAHDDAGAVGMA</sequence>
<dbReference type="EMBL" id="CP110636">
    <property type="protein sequence ID" value="UZJ34154.1"/>
    <property type="molecule type" value="Genomic_DNA"/>
</dbReference>
<evidence type="ECO:0000259" key="2">
    <source>
        <dbReference type="PROSITE" id="PS51186"/>
    </source>
</evidence>
<protein>
    <submittedName>
        <fullName evidence="3">GNAT family N-acetyltransferase</fullName>
    </submittedName>
</protein>
<organism evidence="3 4">
    <name type="scientific">Streptomyces endophytica</name>
    <dbReference type="NCBI Taxonomy" id="2991496"/>
    <lineage>
        <taxon>Bacteria</taxon>
        <taxon>Bacillati</taxon>
        <taxon>Actinomycetota</taxon>
        <taxon>Actinomycetes</taxon>
        <taxon>Kitasatosporales</taxon>
        <taxon>Streptomycetaceae</taxon>
        <taxon>Streptomyces</taxon>
    </lineage>
</organism>
<accession>A0ABY6PJR5</accession>
<gene>
    <name evidence="3" type="ORF">OJ254_23480</name>
</gene>
<dbReference type="Gene3D" id="3.40.630.30">
    <property type="match status" value="1"/>
</dbReference>
<keyword evidence="4" id="KW-1185">Reference proteome</keyword>
<proteinExistence type="predicted"/>
<evidence type="ECO:0000256" key="1">
    <source>
        <dbReference type="SAM" id="MobiDB-lite"/>
    </source>
</evidence>
<reference evidence="3" key="1">
    <citation type="submission" date="2022-11" db="EMBL/GenBank/DDBJ databases">
        <title>Identification and genomic analyses of a novel endophytic actinobacterium Streptomyces endophytica sp. nov. with potential for biocontrol of Yam anthracnose.</title>
        <authorList>
            <person name="Huang X."/>
        </authorList>
    </citation>
    <scope>NUCLEOTIDE SEQUENCE</scope>
    <source>
        <strain evidence="3">HNM0140</strain>
    </source>
</reference>
<dbReference type="PROSITE" id="PS51186">
    <property type="entry name" value="GNAT"/>
    <property type="match status" value="1"/>
</dbReference>
<dbReference type="Proteomes" id="UP001164959">
    <property type="component" value="Chromosome"/>
</dbReference>
<dbReference type="Pfam" id="PF13302">
    <property type="entry name" value="Acetyltransf_3"/>
    <property type="match status" value="1"/>
</dbReference>